<feature type="non-terminal residue" evidence="1">
    <location>
        <position position="40"/>
    </location>
</feature>
<sequence length="40" mass="4418">MQNPRTGKRVSIPEVDCAGNCKAVNKKIIKTVTNRVFMGL</sequence>
<protein>
    <submittedName>
        <fullName evidence="1">Uncharacterized protein</fullName>
    </submittedName>
</protein>
<dbReference type="AlphaFoldDB" id="X1ALM7"/>
<dbReference type="EMBL" id="BART01008979">
    <property type="protein sequence ID" value="GAG60851.1"/>
    <property type="molecule type" value="Genomic_DNA"/>
</dbReference>
<name>X1ALM7_9ZZZZ</name>
<gene>
    <name evidence="1" type="ORF">S01H4_20037</name>
</gene>
<accession>X1ALM7</accession>
<comment type="caution">
    <text evidence="1">The sequence shown here is derived from an EMBL/GenBank/DDBJ whole genome shotgun (WGS) entry which is preliminary data.</text>
</comment>
<evidence type="ECO:0000313" key="1">
    <source>
        <dbReference type="EMBL" id="GAG60851.1"/>
    </source>
</evidence>
<proteinExistence type="predicted"/>
<reference evidence="1" key="1">
    <citation type="journal article" date="2014" name="Front. Microbiol.">
        <title>High frequency of phylogenetically diverse reductive dehalogenase-homologous genes in deep subseafloor sedimentary metagenomes.</title>
        <authorList>
            <person name="Kawai M."/>
            <person name="Futagami T."/>
            <person name="Toyoda A."/>
            <person name="Takaki Y."/>
            <person name="Nishi S."/>
            <person name="Hori S."/>
            <person name="Arai W."/>
            <person name="Tsubouchi T."/>
            <person name="Morono Y."/>
            <person name="Uchiyama I."/>
            <person name="Ito T."/>
            <person name="Fujiyama A."/>
            <person name="Inagaki F."/>
            <person name="Takami H."/>
        </authorList>
    </citation>
    <scope>NUCLEOTIDE SEQUENCE</scope>
    <source>
        <strain evidence="1">Expedition CK06-06</strain>
    </source>
</reference>
<organism evidence="1">
    <name type="scientific">marine sediment metagenome</name>
    <dbReference type="NCBI Taxonomy" id="412755"/>
    <lineage>
        <taxon>unclassified sequences</taxon>
        <taxon>metagenomes</taxon>
        <taxon>ecological metagenomes</taxon>
    </lineage>
</organism>